<dbReference type="InterPro" id="IPR035923">
    <property type="entry name" value="TT1751-like_sf"/>
</dbReference>
<accession>A0A1W1DTH3</accession>
<proteinExistence type="predicted"/>
<protein>
    <recommendedName>
        <fullName evidence="1">DUF302 domain-containing protein</fullName>
    </recommendedName>
</protein>
<evidence type="ECO:0000259" key="1">
    <source>
        <dbReference type="Pfam" id="PF03625"/>
    </source>
</evidence>
<gene>
    <name evidence="2" type="ORF">MNB_SUP05-9-501</name>
</gene>
<dbReference type="Gene3D" id="3.30.310.70">
    <property type="entry name" value="TT1751-like domain"/>
    <property type="match status" value="1"/>
</dbReference>
<feature type="domain" description="DUF302" evidence="1">
    <location>
        <begin position="232"/>
        <end position="293"/>
    </location>
</feature>
<dbReference type="InterPro" id="IPR005180">
    <property type="entry name" value="DUF302"/>
</dbReference>
<dbReference type="AlphaFoldDB" id="A0A1W1DTH3"/>
<sequence>MKKYLIKLLKNIALFAFILKKMLDNYDTIKSTMLDLCLYLSTKERKMKNKLSVILAVTSILTISSATANTNNWSPWGSSNNNYYNPFSGGSNSFGPFGGGTSFGPFGGGNSMQPFGFNTGSNRFGPMNGSNMGPFNGGHNWQNQSFNPAQAQKIAEEAASSAQQAASTIQEVVTAVQPAAESSEPAQMTAELFMQMVQVTEVDEGITGPEVDESIKSMATNESILHVAMFPLSEQITNVTGKPYRHLTIHNICDAATAGKIADIDDRYAVILPCRIAVVEGKDGKIRMISMNPDVMHAMQLPEDALGPAMDVAEKMNAIIEGAQEGSF</sequence>
<organism evidence="2">
    <name type="scientific">hydrothermal vent metagenome</name>
    <dbReference type="NCBI Taxonomy" id="652676"/>
    <lineage>
        <taxon>unclassified sequences</taxon>
        <taxon>metagenomes</taxon>
        <taxon>ecological metagenomes</taxon>
    </lineage>
</organism>
<evidence type="ECO:0000313" key="2">
    <source>
        <dbReference type="EMBL" id="SFV84817.1"/>
    </source>
</evidence>
<dbReference type="EMBL" id="FPHX01000129">
    <property type="protein sequence ID" value="SFV84817.1"/>
    <property type="molecule type" value="Genomic_DNA"/>
</dbReference>
<dbReference type="CDD" id="cd14797">
    <property type="entry name" value="DUF302"/>
    <property type="match status" value="1"/>
</dbReference>
<dbReference type="Pfam" id="PF03625">
    <property type="entry name" value="DUF302"/>
    <property type="match status" value="1"/>
</dbReference>
<dbReference type="SUPFAM" id="SSF103247">
    <property type="entry name" value="TT1751-like"/>
    <property type="match status" value="1"/>
</dbReference>
<reference evidence="2" key="1">
    <citation type="submission" date="2016-10" db="EMBL/GenBank/DDBJ databases">
        <authorList>
            <person name="de Groot N.N."/>
        </authorList>
    </citation>
    <scope>NUCLEOTIDE SEQUENCE</scope>
</reference>
<name>A0A1W1DTH3_9ZZZZ</name>